<feature type="region of interest" description="Disordered" evidence="1">
    <location>
        <begin position="1290"/>
        <end position="1309"/>
    </location>
</feature>
<dbReference type="RefSeq" id="XP_013774353.2">
    <property type="nucleotide sequence ID" value="XM_013918899.2"/>
</dbReference>
<feature type="domain" description="Fibronectin type-III" evidence="5">
    <location>
        <begin position="343"/>
        <end position="446"/>
    </location>
</feature>
<feature type="chain" id="PRO_5045023151" evidence="3">
    <location>
        <begin position="27"/>
        <end position="1461"/>
    </location>
</feature>
<feature type="compositionally biased region" description="Basic and acidic residues" evidence="1">
    <location>
        <begin position="1290"/>
        <end position="1304"/>
    </location>
</feature>
<proteinExistence type="predicted"/>
<dbReference type="SUPFAM" id="SSF49265">
    <property type="entry name" value="Fibronectin type III"/>
    <property type="match status" value="4"/>
</dbReference>
<dbReference type="PROSITE" id="PS50853">
    <property type="entry name" value="FN3"/>
    <property type="match status" value="4"/>
</dbReference>
<evidence type="ECO:0000313" key="6">
    <source>
        <dbReference type="Proteomes" id="UP000694941"/>
    </source>
</evidence>
<keyword evidence="2" id="KW-0472">Membrane</keyword>
<feature type="domain" description="Fibronectin type-III" evidence="5">
    <location>
        <begin position="548"/>
        <end position="647"/>
    </location>
</feature>
<keyword evidence="2" id="KW-1133">Transmembrane helix</keyword>
<dbReference type="SMART" id="SM00409">
    <property type="entry name" value="IG"/>
    <property type="match status" value="1"/>
</dbReference>
<evidence type="ECO:0000313" key="7">
    <source>
        <dbReference type="RefSeq" id="XP_013774353.2"/>
    </source>
</evidence>
<protein>
    <submittedName>
        <fullName evidence="7 8">Uncharacterized protein LOC106459288 isoform X1</fullName>
    </submittedName>
</protein>
<feature type="domain" description="Fibronectin type-III" evidence="5">
    <location>
        <begin position="649"/>
        <end position="743"/>
    </location>
</feature>
<evidence type="ECO:0000313" key="12">
    <source>
        <dbReference type="RefSeq" id="XP_022241451.1"/>
    </source>
</evidence>
<keyword evidence="2" id="KW-0812">Transmembrane</keyword>
<dbReference type="SUPFAM" id="SSF48726">
    <property type="entry name" value="Immunoglobulin"/>
    <property type="match status" value="1"/>
</dbReference>
<feature type="region of interest" description="Disordered" evidence="1">
    <location>
        <begin position="1008"/>
        <end position="1045"/>
    </location>
</feature>
<dbReference type="RefSeq" id="XP_022241448.1">
    <property type="nucleotide sequence ID" value="XM_022385740.1"/>
</dbReference>
<feature type="transmembrane region" description="Helical" evidence="2">
    <location>
        <begin position="861"/>
        <end position="886"/>
    </location>
</feature>
<dbReference type="RefSeq" id="XP_022241447.1">
    <property type="nucleotide sequence ID" value="XM_022385739.1"/>
</dbReference>
<gene>
    <name evidence="7 8 9 10 11 12" type="primary">LOC106459288</name>
</gene>
<dbReference type="Gene3D" id="2.60.40.10">
    <property type="entry name" value="Immunoglobulins"/>
    <property type="match status" value="6"/>
</dbReference>
<dbReference type="PANTHER" id="PTHR46957">
    <property type="entry name" value="CYTOKINE RECEPTOR"/>
    <property type="match status" value="1"/>
</dbReference>
<evidence type="ECO:0000256" key="1">
    <source>
        <dbReference type="SAM" id="MobiDB-lite"/>
    </source>
</evidence>
<dbReference type="RefSeq" id="XP_022241449.1">
    <property type="nucleotide sequence ID" value="XM_022385741.1"/>
</dbReference>
<dbReference type="InterPro" id="IPR050713">
    <property type="entry name" value="RTP_Phos/Ushers"/>
</dbReference>
<evidence type="ECO:0000259" key="5">
    <source>
        <dbReference type="PROSITE" id="PS50853"/>
    </source>
</evidence>
<accession>A0ABM1SCU4</accession>
<dbReference type="GeneID" id="106459288"/>
<evidence type="ECO:0000313" key="8">
    <source>
        <dbReference type="RefSeq" id="XP_022241447.1"/>
    </source>
</evidence>
<dbReference type="InterPro" id="IPR003961">
    <property type="entry name" value="FN3_dom"/>
</dbReference>
<dbReference type="Pfam" id="PF00041">
    <property type="entry name" value="fn3"/>
    <property type="match status" value="2"/>
</dbReference>
<dbReference type="SMART" id="SM00060">
    <property type="entry name" value="FN3"/>
    <property type="match status" value="6"/>
</dbReference>
<sequence>MAFIITSIRAWLGIFILCNIFLYLEGCGQGNGPSIGRISQDEELEAGSTLFLNCTVVSVQGLNSSNIFFQFNNSTLSQKLVFLLDSQTAQLRIPNVQIQHSGKYSCYIKPTDGDPTFICLSQVLVESKPQPVEKFWCVSESFLNLTCCWKPQYNSSITTYKLFHMWHAIPQIYDGISIVCPVSLNRTCCQWRLDTRPSYRRYDKHLYFQLHSTNKFGNLVEKFDLNHFENVISDAPLHLEVTNKTQNEITITWNHPKGFQFGEFKEGLHYQLRYRNANTQDEWKVHEVGRDKTEYTLIDLIPYTRYDIQLRCRSSKADPNLEKMWSEFTIILCRTDPDVPYLIPDTRKDAFEQTILHFERRITLYWKPVPKESYNGEDFYYVIECLIDHTSHPKQSIRVQKVEGSLTKYTFDHLELKIPYKFILYSVNKEGQSDRSSEIFVDSVERIIPRPANITAVSFANGTYKLDWDYPTEKLPITSFTVFWCNNPKPRPFTCNHPVSWKTFSAEINSAKFDFQKDLNYQFAVAANSERSTSGMEWAVCIVPAEKALDKVVIDVYACNESCLIVKWVLACKAQKKLIQEYIVQYCQSTLNQSCLEMVISDPHAEKVILRDGLQPFTKYLVSVKTKTLSGLVSEFSEGVLATTKAGTPTEPLNIQGKTNSTAISITWQRPEHPNGIIEHYIIWFNGHNKKVDHCGESQLCSTVIDEDIRSYTNYSISVQACGKYSCSKKSSIFYAMVGIRAPGIMKEPVVEILNTTTVRVRWIPPDEPNGPIDLYQLHIGWSNSENMTDSGERVYNVSSVSSLGDKAYSSYFSPDCTESDQTKTFSFQIQAINIENENLLKGPLSNKTETRPCIVKGPEAALVIGIVVGSCLGLVLLVFILSAVVRWMKKKVEWMNDIKVQLPSGLDKPHSHPFSDYHKFKRDLIRNGSYPNTSSTFDHLSSFSDIADFKEKQGSLNSHYSSSSTDELVHKKSRLCDKYRRNHSSDSNDITLLGGHESVSSVANRTHFSSDSGTEIDLHPPLSPEDSQPESSNHTPLSSGPGLSKVEEIYNTDSRDSGLDHDQLDDSREKWPISGTQAQHPYKRFDQVIGYVPLPSQNTNITSSHLLANSEPSIHDDEGVTAEDGSCYSRFGLAKSVGSVMEESRVPQSAPGEDLPNTLSYSKFGVISPTSHERHRNPTVGLVLNHSRPFQNSQNNCLDPVRGSNQPVSKMYVTVPQTNNFIVPHSVVEPIKPGLYSDFGVESKATESPLISSGYVQIQDNFNPEFLPEGDNIDNKGYSRFALDPIPDNDHCKPLPSDAHPDLDETSSPSVSCLNGVASFPQKNSNIDHVKSPDSFLYEADCCSNENIAPVVGGFPSNGYVQCPIHQYRASEQLEDLDLETPEWTSTSNNSAKALESSDPNLLSIEVPPRNLSGKNNGYVSWGNAVQDQDVPEKKSTTMAGLIGGINESEERIQFQDTVI</sequence>
<dbReference type="RefSeq" id="XP_022241450.1">
    <property type="nucleotide sequence ID" value="XM_022385742.1"/>
</dbReference>
<reference evidence="7 8" key="1">
    <citation type="submission" date="2025-05" db="UniProtKB">
        <authorList>
            <consortium name="RefSeq"/>
        </authorList>
    </citation>
    <scope>IDENTIFICATION</scope>
    <source>
        <tissue evidence="7 8">Muscle</tissue>
    </source>
</reference>
<dbReference type="InterPro" id="IPR036116">
    <property type="entry name" value="FN3_sf"/>
</dbReference>
<dbReference type="RefSeq" id="XP_022241451.1">
    <property type="nucleotide sequence ID" value="XM_022385743.1"/>
</dbReference>
<dbReference type="InterPro" id="IPR007110">
    <property type="entry name" value="Ig-like_dom"/>
</dbReference>
<evidence type="ECO:0000313" key="10">
    <source>
        <dbReference type="RefSeq" id="XP_022241449.1"/>
    </source>
</evidence>
<dbReference type="PANTHER" id="PTHR46957:SF3">
    <property type="entry name" value="CYTOKINE RECEPTOR"/>
    <property type="match status" value="1"/>
</dbReference>
<dbReference type="PROSITE" id="PS50835">
    <property type="entry name" value="IG_LIKE"/>
    <property type="match status" value="1"/>
</dbReference>
<feature type="domain" description="Fibronectin type-III" evidence="5">
    <location>
        <begin position="235"/>
        <end position="338"/>
    </location>
</feature>
<keyword evidence="3" id="KW-0732">Signal</keyword>
<evidence type="ECO:0000256" key="3">
    <source>
        <dbReference type="SAM" id="SignalP"/>
    </source>
</evidence>
<name>A0ABM1SCU4_LIMPO</name>
<evidence type="ECO:0000256" key="2">
    <source>
        <dbReference type="SAM" id="Phobius"/>
    </source>
</evidence>
<evidence type="ECO:0000313" key="11">
    <source>
        <dbReference type="RefSeq" id="XP_022241450.1"/>
    </source>
</evidence>
<dbReference type="InterPro" id="IPR036179">
    <property type="entry name" value="Ig-like_dom_sf"/>
</dbReference>
<keyword evidence="6" id="KW-1185">Reference proteome</keyword>
<dbReference type="CDD" id="cd00063">
    <property type="entry name" value="FN3"/>
    <property type="match status" value="5"/>
</dbReference>
<dbReference type="InterPro" id="IPR013783">
    <property type="entry name" value="Ig-like_fold"/>
</dbReference>
<feature type="domain" description="Ig-like" evidence="4">
    <location>
        <begin position="33"/>
        <end position="108"/>
    </location>
</feature>
<dbReference type="Proteomes" id="UP000694941">
    <property type="component" value="Unplaced"/>
</dbReference>
<organism evidence="6 10">
    <name type="scientific">Limulus polyphemus</name>
    <name type="common">Atlantic horseshoe crab</name>
    <dbReference type="NCBI Taxonomy" id="6850"/>
    <lineage>
        <taxon>Eukaryota</taxon>
        <taxon>Metazoa</taxon>
        <taxon>Ecdysozoa</taxon>
        <taxon>Arthropoda</taxon>
        <taxon>Chelicerata</taxon>
        <taxon>Merostomata</taxon>
        <taxon>Xiphosura</taxon>
        <taxon>Limulidae</taxon>
        <taxon>Limulus</taxon>
    </lineage>
</organism>
<feature type="signal peptide" evidence="3">
    <location>
        <begin position="1"/>
        <end position="26"/>
    </location>
</feature>
<feature type="compositionally biased region" description="Polar residues" evidence="1">
    <location>
        <begin position="1026"/>
        <end position="1039"/>
    </location>
</feature>
<evidence type="ECO:0000313" key="9">
    <source>
        <dbReference type="RefSeq" id="XP_022241448.1"/>
    </source>
</evidence>
<dbReference type="InterPro" id="IPR003599">
    <property type="entry name" value="Ig_sub"/>
</dbReference>
<evidence type="ECO:0000259" key="4">
    <source>
        <dbReference type="PROSITE" id="PS50835"/>
    </source>
</evidence>